<dbReference type="AlphaFoldDB" id="A0A0A0I6S4"/>
<dbReference type="Pfam" id="PF03899">
    <property type="entry name" value="ATP-synt_I"/>
    <property type="match status" value="1"/>
</dbReference>
<evidence type="ECO:0000313" key="8">
    <source>
        <dbReference type="Proteomes" id="UP000030012"/>
    </source>
</evidence>
<organism evidence="7 8">
    <name type="scientific">Clostridium novyi A str. 4552</name>
    <dbReference type="NCBI Taxonomy" id="1444289"/>
    <lineage>
        <taxon>Bacteria</taxon>
        <taxon>Bacillati</taxon>
        <taxon>Bacillota</taxon>
        <taxon>Clostridia</taxon>
        <taxon>Eubacteriales</taxon>
        <taxon>Clostridiaceae</taxon>
        <taxon>Clostridium</taxon>
    </lineage>
</organism>
<name>A0A0A0I6S4_CLONO</name>
<evidence type="ECO:0000313" key="7">
    <source>
        <dbReference type="EMBL" id="KGM96258.1"/>
    </source>
</evidence>
<dbReference type="Proteomes" id="UP000030012">
    <property type="component" value="Unassembled WGS sequence"/>
</dbReference>
<comment type="caution">
    <text evidence="7">The sequence shown here is derived from an EMBL/GenBank/DDBJ whole genome shotgun (WGS) entry which is preliminary data.</text>
</comment>
<protein>
    <submittedName>
        <fullName evidence="7">ATP synthase F0F1</fullName>
    </submittedName>
</protein>
<reference evidence="7 8" key="1">
    <citation type="submission" date="2014-01" db="EMBL/GenBank/DDBJ databases">
        <title>Plasmidome dynamics in the species complex Clostridium novyi sensu lato converts strains of independent lineages into distinctly different pathogens.</title>
        <authorList>
            <person name="Skarin H."/>
            <person name="Segerman B."/>
        </authorList>
    </citation>
    <scope>NUCLEOTIDE SEQUENCE [LARGE SCALE GENOMIC DNA]</scope>
    <source>
        <strain evidence="7 8">4552</strain>
    </source>
</reference>
<keyword evidence="2" id="KW-1003">Cell membrane</keyword>
<evidence type="ECO:0000256" key="5">
    <source>
        <dbReference type="ARBA" id="ARBA00023136"/>
    </source>
</evidence>
<feature type="transmembrane region" description="Helical" evidence="6">
    <location>
        <begin position="74"/>
        <end position="93"/>
    </location>
</feature>
<sequence>MNNDHEVYNMIKQIKYLDIIVLFILVSICYIINKKYIAICTLGFVVSICSFYLNAYITEYVFKKKIEKSNLITILSYYIRVFLITIIGIVVFTYNRFNIIAYILGYTFRFLSLILYALVVKK</sequence>
<evidence type="ECO:0000256" key="3">
    <source>
        <dbReference type="ARBA" id="ARBA00022692"/>
    </source>
</evidence>
<evidence type="ECO:0000256" key="1">
    <source>
        <dbReference type="ARBA" id="ARBA00004651"/>
    </source>
</evidence>
<evidence type="ECO:0000256" key="4">
    <source>
        <dbReference type="ARBA" id="ARBA00022989"/>
    </source>
</evidence>
<feature type="transmembrane region" description="Helical" evidence="6">
    <location>
        <begin position="16"/>
        <end position="33"/>
    </location>
</feature>
<evidence type="ECO:0000256" key="6">
    <source>
        <dbReference type="SAM" id="Phobius"/>
    </source>
</evidence>
<feature type="transmembrane region" description="Helical" evidence="6">
    <location>
        <begin position="39"/>
        <end position="62"/>
    </location>
</feature>
<dbReference type="GO" id="GO:0005886">
    <property type="term" value="C:plasma membrane"/>
    <property type="evidence" value="ECO:0007669"/>
    <property type="project" value="UniProtKB-SubCell"/>
</dbReference>
<feature type="transmembrane region" description="Helical" evidence="6">
    <location>
        <begin position="99"/>
        <end position="119"/>
    </location>
</feature>
<keyword evidence="4 6" id="KW-1133">Transmembrane helix</keyword>
<dbReference type="OrthoDB" id="1933491at2"/>
<dbReference type="EMBL" id="JENJ01000025">
    <property type="protein sequence ID" value="KGM96258.1"/>
    <property type="molecule type" value="Genomic_DNA"/>
</dbReference>
<dbReference type="RefSeq" id="WP_039255121.1">
    <property type="nucleotide sequence ID" value="NZ_JENJ01000025.1"/>
</dbReference>
<proteinExistence type="predicted"/>
<accession>A0A0A0I6S4</accession>
<dbReference type="InterPro" id="IPR005598">
    <property type="entry name" value="ATP_synth_I"/>
</dbReference>
<gene>
    <name evidence="7" type="ORF">Z968_07040</name>
</gene>
<keyword evidence="5 6" id="KW-0472">Membrane</keyword>
<evidence type="ECO:0000256" key="2">
    <source>
        <dbReference type="ARBA" id="ARBA00022475"/>
    </source>
</evidence>
<keyword evidence="3 6" id="KW-0812">Transmembrane</keyword>
<comment type="subcellular location">
    <subcellularLocation>
        <location evidence="1">Cell membrane</location>
        <topology evidence="1">Multi-pass membrane protein</topology>
    </subcellularLocation>
</comment>